<evidence type="ECO:0000313" key="2">
    <source>
        <dbReference type="Proteomes" id="UP000287171"/>
    </source>
</evidence>
<dbReference type="RefSeq" id="WP_126632159.1">
    <property type="nucleotide sequence ID" value="NZ_BIFT01000003.1"/>
</dbReference>
<protein>
    <submittedName>
        <fullName evidence="1">Uncharacterized protein</fullName>
    </submittedName>
</protein>
<organism evidence="1 2">
    <name type="scientific">Dictyobacter alpinus</name>
    <dbReference type="NCBI Taxonomy" id="2014873"/>
    <lineage>
        <taxon>Bacteria</taxon>
        <taxon>Bacillati</taxon>
        <taxon>Chloroflexota</taxon>
        <taxon>Ktedonobacteria</taxon>
        <taxon>Ktedonobacterales</taxon>
        <taxon>Dictyobacteraceae</taxon>
        <taxon>Dictyobacter</taxon>
    </lineage>
</organism>
<comment type="caution">
    <text evidence="1">The sequence shown here is derived from an EMBL/GenBank/DDBJ whole genome shotgun (WGS) entry which is preliminary data.</text>
</comment>
<proteinExistence type="predicted"/>
<sequence>MHWKTANKHIGPNDCRVITQLYYAASLRIPVSRACIQLMGYRSENLGEIALPEPIIDDQAIEQMLQQAGLPLTGWAPGYEHMLSPYNNRKILYALLSMTRQIVEESGQTVVAIAELRNKFAVDDRLFTLHLLNLIQDAQGLVAVGEDAIRLASWHEAIEASAQLIRQGSRRTSGDVIQPKVQLRLSESYTGSEWVLTACSNGSFHLFQLEPPYTSLSGDAPAIDVWLKEQMFPLGWSATYGENETKRERALYKVNEMRVQ</sequence>
<dbReference type="Proteomes" id="UP000287171">
    <property type="component" value="Unassembled WGS sequence"/>
</dbReference>
<gene>
    <name evidence="1" type="ORF">KDA_76500</name>
</gene>
<accession>A0A402BLG2</accession>
<dbReference type="AlphaFoldDB" id="A0A402BLG2"/>
<dbReference type="EMBL" id="BIFT01000003">
    <property type="protein sequence ID" value="GCE32166.1"/>
    <property type="molecule type" value="Genomic_DNA"/>
</dbReference>
<name>A0A402BLG2_9CHLR</name>
<keyword evidence="2" id="KW-1185">Reference proteome</keyword>
<reference evidence="2" key="1">
    <citation type="submission" date="2018-12" db="EMBL/GenBank/DDBJ databases">
        <title>Tengunoibacter tsumagoiensis gen. nov., sp. nov., Dictyobacter kobayashii sp. nov., D. alpinus sp. nov., and D. joshuensis sp. nov. and description of Dictyobacteraceae fam. nov. within the order Ktedonobacterales isolated from Tengu-no-mugimeshi.</title>
        <authorList>
            <person name="Wang C.M."/>
            <person name="Zheng Y."/>
            <person name="Sakai Y."/>
            <person name="Toyoda A."/>
            <person name="Minakuchi Y."/>
            <person name="Abe K."/>
            <person name="Yokota A."/>
            <person name="Yabe S."/>
        </authorList>
    </citation>
    <scope>NUCLEOTIDE SEQUENCE [LARGE SCALE GENOMIC DNA]</scope>
    <source>
        <strain evidence="2">Uno16</strain>
    </source>
</reference>
<evidence type="ECO:0000313" key="1">
    <source>
        <dbReference type="EMBL" id="GCE32166.1"/>
    </source>
</evidence>